<evidence type="ECO:0000313" key="10">
    <source>
        <dbReference type="Proteomes" id="UP000636949"/>
    </source>
</evidence>
<dbReference type="PANTHER" id="PTHR30353:SF0">
    <property type="entry name" value="TRANSMEMBRANE PROTEIN"/>
    <property type="match status" value="1"/>
</dbReference>
<keyword evidence="5 7" id="KW-1133">Transmembrane helix</keyword>
<proteinExistence type="inferred from homology"/>
<feature type="transmembrane region" description="Helical" evidence="7">
    <location>
        <begin position="27"/>
        <end position="49"/>
    </location>
</feature>
<sequence>MDLIHYLVDFVLNLNVHMNTLVNTFGLWTYALLFLIIFCETGLVIMPFLPGDSLLFAVGIITATTNLNVHLMVFVLAFAAILGDNVNYWVGHLFGEKLFKPDAKILKTSHLEKTHQFFEKYGAKAIIIARFVPIIRTFTPFAAGMGEMPYRRFITLSVIAAFIWVGSITYLGYFFSNIPFMQENFSYLVIAIILVSIMPAIIEIIKKRRSLKKQKSN</sequence>
<evidence type="ECO:0000313" key="9">
    <source>
        <dbReference type="EMBL" id="GGG02199.1"/>
    </source>
</evidence>
<evidence type="ECO:0000256" key="5">
    <source>
        <dbReference type="ARBA" id="ARBA00022989"/>
    </source>
</evidence>
<protein>
    <submittedName>
        <fullName evidence="9">Membrane protein</fullName>
    </submittedName>
</protein>
<feature type="transmembrane region" description="Helical" evidence="7">
    <location>
        <begin position="56"/>
        <end position="82"/>
    </location>
</feature>
<evidence type="ECO:0000256" key="2">
    <source>
        <dbReference type="ARBA" id="ARBA00010792"/>
    </source>
</evidence>
<dbReference type="Pfam" id="PF09335">
    <property type="entry name" value="VTT_dom"/>
    <property type="match status" value="1"/>
</dbReference>
<comment type="subcellular location">
    <subcellularLocation>
        <location evidence="1 7">Cell membrane</location>
        <topology evidence="1 7">Multi-pass membrane protein</topology>
    </subcellularLocation>
</comment>
<evidence type="ECO:0000256" key="6">
    <source>
        <dbReference type="ARBA" id="ARBA00023136"/>
    </source>
</evidence>
<comment type="caution">
    <text evidence="9">The sequence shown here is derived from an EMBL/GenBank/DDBJ whole genome shotgun (WGS) entry which is preliminary data.</text>
</comment>
<feature type="transmembrane region" description="Helical" evidence="7">
    <location>
        <begin position="185"/>
        <end position="205"/>
    </location>
</feature>
<keyword evidence="4 7" id="KW-0812">Transmembrane</keyword>
<dbReference type="OrthoDB" id="9780918at2"/>
<gene>
    <name evidence="9" type="primary">dedA</name>
    <name evidence="9" type="ORF">GCM10010995_19540</name>
</gene>
<dbReference type="AlphaFoldDB" id="A0A8J2Z5A8"/>
<dbReference type="InterPro" id="IPR058127">
    <property type="entry name" value="DedA"/>
</dbReference>
<dbReference type="Proteomes" id="UP000636949">
    <property type="component" value="Unassembled WGS sequence"/>
</dbReference>
<keyword evidence="10" id="KW-1185">Reference proteome</keyword>
<evidence type="ECO:0000259" key="8">
    <source>
        <dbReference type="Pfam" id="PF09335"/>
    </source>
</evidence>
<feature type="domain" description="VTT" evidence="8">
    <location>
        <begin position="49"/>
        <end position="173"/>
    </location>
</feature>
<dbReference type="GO" id="GO:0005886">
    <property type="term" value="C:plasma membrane"/>
    <property type="evidence" value="ECO:0007669"/>
    <property type="project" value="UniProtKB-SubCell"/>
</dbReference>
<comment type="similarity">
    <text evidence="2 7">Belongs to the DedA family.</text>
</comment>
<evidence type="ECO:0000256" key="3">
    <source>
        <dbReference type="ARBA" id="ARBA00022475"/>
    </source>
</evidence>
<keyword evidence="6 7" id="KW-0472">Membrane</keyword>
<keyword evidence="3 7" id="KW-1003">Cell membrane</keyword>
<feature type="transmembrane region" description="Helical" evidence="7">
    <location>
        <begin position="153"/>
        <end position="173"/>
    </location>
</feature>
<dbReference type="PANTHER" id="PTHR30353">
    <property type="entry name" value="INNER MEMBRANE PROTEIN DEDA-RELATED"/>
    <property type="match status" value="1"/>
</dbReference>
<evidence type="ECO:0000256" key="1">
    <source>
        <dbReference type="ARBA" id="ARBA00004651"/>
    </source>
</evidence>
<name>A0A8J2Z5A8_9GAMM</name>
<dbReference type="NCBIfam" id="NF008102">
    <property type="entry name" value="PRK10847.1"/>
    <property type="match status" value="1"/>
</dbReference>
<evidence type="ECO:0000256" key="4">
    <source>
        <dbReference type="ARBA" id="ARBA00022692"/>
    </source>
</evidence>
<dbReference type="RefSeq" id="WP_117003280.1">
    <property type="nucleotide sequence ID" value="NZ_BMJS01000024.1"/>
</dbReference>
<reference evidence="9" key="2">
    <citation type="submission" date="2020-09" db="EMBL/GenBank/DDBJ databases">
        <authorList>
            <person name="Sun Q."/>
            <person name="Zhou Y."/>
        </authorList>
    </citation>
    <scope>NUCLEOTIDE SEQUENCE</scope>
    <source>
        <strain evidence="9">CGMCC 1.15758</strain>
    </source>
</reference>
<organism evidence="9 10">
    <name type="scientific">Cysteiniphilum litorale</name>
    <dbReference type="NCBI Taxonomy" id="2056700"/>
    <lineage>
        <taxon>Bacteria</taxon>
        <taxon>Pseudomonadati</taxon>
        <taxon>Pseudomonadota</taxon>
        <taxon>Gammaproteobacteria</taxon>
        <taxon>Thiotrichales</taxon>
        <taxon>Fastidiosibacteraceae</taxon>
        <taxon>Cysteiniphilum</taxon>
    </lineage>
</organism>
<reference evidence="9" key="1">
    <citation type="journal article" date="2014" name="Int. J. Syst. Evol. Microbiol.">
        <title>Complete genome sequence of Corynebacterium casei LMG S-19264T (=DSM 44701T), isolated from a smear-ripened cheese.</title>
        <authorList>
            <consortium name="US DOE Joint Genome Institute (JGI-PGF)"/>
            <person name="Walter F."/>
            <person name="Albersmeier A."/>
            <person name="Kalinowski J."/>
            <person name="Ruckert C."/>
        </authorList>
    </citation>
    <scope>NUCLEOTIDE SEQUENCE</scope>
    <source>
        <strain evidence="9">CGMCC 1.15758</strain>
    </source>
</reference>
<dbReference type="InterPro" id="IPR032818">
    <property type="entry name" value="DedA-like"/>
</dbReference>
<dbReference type="InterPro" id="IPR032816">
    <property type="entry name" value="VTT_dom"/>
</dbReference>
<dbReference type="EMBL" id="BMJS01000024">
    <property type="protein sequence ID" value="GGG02199.1"/>
    <property type="molecule type" value="Genomic_DNA"/>
</dbReference>
<evidence type="ECO:0000256" key="7">
    <source>
        <dbReference type="RuleBase" id="RU367016"/>
    </source>
</evidence>
<accession>A0A8J2Z5A8</accession>